<feature type="chain" id="PRO_5045274725" description="DUF4397 domain-containing protein" evidence="1">
    <location>
        <begin position="21"/>
        <end position="257"/>
    </location>
</feature>
<feature type="signal peptide" evidence="1">
    <location>
        <begin position="1"/>
        <end position="20"/>
    </location>
</feature>
<keyword evidence="3" id="KW-1185">Reference proteome</keyword>
<evidence type="ECO:0008006" key="4">
    <source>
        <dbReference type="Google" id="ProtNLM"/>
    </source>
</evidence>
<gene>
    <name evidence="2" type="ORF">GCM10023185_10960</name>
</gene>
<dbReference type="RefSeq" id="WP_345234575.1">
    <property type="nucleotide sequence ID" value="NZ_BAABGZ010000013.1"/>
</dbReference>
<protein>
    <recommendedName>
        <fullName evidence="4">DUF4397 domain-containing protein</fullName>
    </recommendedName>
</protein>
<evidence type="ECO:0000313" key="3">
    <source>
        <dbReference type="Proteomes" id="UP001501153"/>
    </source>
</evidence>
<evidence type="ECO:0000256" key="1">
    <source>
        <dbReference type="SAM" id="SignalP"/>
    </source>
</evidence>
<dbReference type="Proteomes" id="UP001501153">
    <property type="component" value="Unassembled WGS sequence"/>
</dbReference>
<name>A0ABP8I5W3_9BACT</name>
<keyword evidence="1" id="KW-0732">Signal</keyword>
<dbReference type="PROSITE" id="PS51257">
    <property type="entry name" value="PROKAR_LIPOPROTEIN"/>
    <property type="match status" value="1"/>
</dbReference>
<dbReference type="EMBL" id="BAABGZ010000013">
    <property type="protein sequence ID" value="GAA4351871.1"/>
    <property type="molecule type" value="Genomic_DNA"/>
</dbReference>
<accession>A0ABP8I5W3</accession>
<evidence type="ECO:0000313" key="2">
    <source>
        <dbReference type="EMBL" id="GAA4351871.1"/>
    </source>
</evidence>
<comment type="caution">
    <text evidence="2">The sequence shown here is derived from an EMBL/GenBank/DDBJ whole genome shotgun (WGS) entry which is preliminary data.</text>
</comment>
<reference evidence="3" key="1">
    <citation type="journal article" date="2019" name="Int. J. Syst. Evol. Microbiol.">
        <title>The Global Catalogue of Microorganisms (GCM) 10K type strain sequencing project: providing services to taxonomists for standard genome sequencing and annotation.</title>
        <authorList>
            <consortium name="The Broad Institute Genomics Platform"/>
            <consortium name="The Broad Institute Genome Sequencing Center for Infectious Disease"/>
            <person name="Wu L."/>
            <person name="Ma J."/>
        </authorList>
    </citation>
    <scope>NUCLEOTIDE SEQUENCE [LARGE SCALE GENOMIC DNA]</scope>
    <source>
        <strain evidence="3">JCM 17923</strain>
    </source>
</reference>
<sequence length="257" mass="26586">MKTFCCYSLFLAAGFSLALASCKKDDATTPSTPASTTPTAATPSVRNVHGALISLRLNYAAPSPVPTPVPVTLTVESGLALFYNLTPTAYLDAGAVTVNGNALDKGSNNTYSKVATPTQTNPSTELGFSNGSNWSIAGSGSVTAFNYNHSGSMPNYSGTLPTAISKANGLTVALSTVSNADSVYVLIAAGNQSVLKRARAGTASITFTANDLRNLPTVSDKSAVMQVLPFKILLATLNSKPYAFIKEYAAVGNVNIE</sequence>
<proteinExistence type="predicted"/>
<organism evidence="2 3">
    <name type="scientific">Hymenobacter saemangeumensis</name>
    <dbReference type="NCBI Taxonomy" id="1084522"/>
    <lineage>
        <taxon>Bacteria</taxon>
        <taxon>Pseudomonadati</taxon>
        <taxon>Bacteroidota</taxon>
        <taxon>Cytophagia</taxon>
        <taxon>Cytophagales</taxon>
        <taxon>Hymenobacteraceae</taxon>
        <taxon>Hymenobacter</taxon>
    </lineage>
</organism>